<keyword evidence="2" id="KW-1185">Reference proteome</keyword>
<sequence length="156" mass="16920">MHPRQGINSMGCTVLLDVEALATAESDDGRGIGAATTPETAKPETRAIKIFEKSKSMFKSSLYGKADEREGFHRIPKFIAFESNQELIGFGAAKHDHTLDGQYLRQAVPSSVVVQVYECLPPANKVRLDACTVRSNAVCRFNGTPSVIHGSQRGNA</sequence>
<dbReference type="Proteomes" id="UP000053477">
    <property type="component" value="Unassembled WGS sequence"/>
</dbReference>
<dbReference type="EMBL" id="KQ085932">
    <property type="protein sequence ID" value="KLO15263.1"/>
    <property type="molecule type" value="Genomic_DNA"/>
</dbReference>
<gene>
    <name evidence="1" type="ORF">SCHPADRAFT_888635</name>
</gene>
<dbReference type="InParanoid" id="A0A0H2S0G5"/>
<evidence type="ECO:0000313" key="2">
    <source>
        <dbReference type="Proteomes" id="UP000053477"/>
    </source>
</evidence>
<protein>
    <submittedName>
        <fullName evidence="1">Uncharacterized protein</fullName>
    </submittedName>
</protein>
<accession>A0A0H2S0G5</accession>
<evidence type="ECO:0000313" key="1">
    <source>
        <dbReference type="EMBL" id="KLO15263.1"/>
    </source>
</evidence>
<name>A0A0H2S0G5_9AGAM</name>
<proteinExistence type="predicted"/>
<dbReference type="AlphaFoldDB" id="A0A0H2S0G5"/>
<reference evidence="1 2" key="1">
    <citation type="submission" date="2015-04" db="EMBL/GenBank/DDBJ databases">
        <title>Complete genome sequence of Schizopora paradoxa KUC8140, a cosmopolitan wood degrader in East Asia.</title>
        <authorList>
            <consortium name="DOE Joint Genome Institute"/>
            <person name="Min B."/>
            <person name="Park H."/>
            <person name="Jang Y."/>
            <person name="Kim J.-J."/>
            <person name="Kim K.H."/>
            <person name="Pangilinan J."/>
            <person name="Lipzen A."/>
            <person name="Riley R."/>
            <person name="Grigoriev I.V."/>
            <person name="Spatafora J.W."/>
            <person name="Choi I.-G."/>
        </authorList>
    </citation>
    <scope>NUCLEOTIDE SEQUENCE [LARGE SCALE GENOMIC DNA]</scope>
    <source>
        <strain evidence="1 2">KUC8140</strain>
    </source>
</reference>
<organism evidence="1 2">
    <name type="scientific">Schizopora paradoxa</name>
    <dbReference type="NCBI Taxonomy" id="27342"/>
    <lineage>
        <taxon>Eukaryota</taxon>
        <taxon>Fungi</taxon>
        <taxon>Dikarya</taxon>
        <taxon>Basidiomycota</taxon>
        <taxon>Agaricomycotina</taxon>
        <taxon>Agaricomycetes</taxon>
        <taxon>Hymenochaetales</taxon>
        <taxon>Schizoporaceae</taxon>
        <taxon>Schizopora</taxon>
    </lineage>
</organism>